<organism evidence="2 3">
    <name type="scientific">Phytophthora rubi</name>
    <dbReference type="NCBI Taxonomy" id="129364"/>
    <lineage>
        <taxon>Eukaryota</taxon>
        <taxon>Sar</taxon>
        <taxon>Stramenopiles</taxon>
        <taxon>Oomycota</taxon>
        <taxon>Peronosporomycetes</taxon>
        <taxon>Peronosporales</taxon>
        <taxon>Peronosporaceae</taxon>
        <taxon>Phytophthora</taxon>
    </lineage>
</organism>
<dbReference type="Proteomes" id="UP000429607">
    <property type="component" value="Unassembled WGS sequence"/>
</dbReference>
<comment type="caution">
    <text evidence="2">The sequence shown here is derived from an EMBL/GenBank/DDBJ whole genome shotgun (WGS) entry which is preliminary data.</text>
</comment>
<keyword evidence="1" id="KW-0175">Coiled coil</keyword>
<evidence type="ECO:0000313" key="3">
    <source>
        <dbReference type="Proteomes" id="UP000429607"/>
    </source>
</evidence>
<evidence type="ECO:0000313" key="2">
    <source>
        <dbReference type="EMBL" id="KAE8972700.1"/>
    </source>
</evidence>
<dbReference type="AlphaFoldDB" id="A0A6A3HRV4"/>
<sequence length="302" mass="33952">MALNEAIKMEGDLTLDGIRYKYSIQLQEERMGIWLKSLGSGKQWYKGGMEKADYVTPANAIAVFDALPPTDYVEFIRDALEFQSSDVHGKITSMEGDRVRLELTMDFRVLCKKWLFNFKFDLESVSTDRFDLLTLKVRDQQNELRRMKERESILQRELAELRNGSKATHTAPFILLQASKRDSMARLQWEKVESEDFIMTDEGNVVKICQLGVYTVGVCMSGISKGSGAISLLKNGYCIHQVKTAVKSLGTPVTTPLALTAQFDKDDKLSIMCYNCPPSGTSYLSIARLSIPDTNPSSSIDL</sequence>
<accession>A0A6A3HRV4</accession>
<evidence type="ECO:0000256" key="1">
    <source>
        <dbReference type="SAM" id="Coils"/>
    </source>
</evidence>
<proteinExistence type="predicted"/>
<dbReference type="EMBL" id="QXFV01003955">
    <property type="protein sequence ID" value="KAE8972700.1"/>
    <property type="molecule type" value="Genomic_DNA"/>
</dbReference>
<reference evidence="2 3" key="1">
    <citation type="submission" date="2018-09" db="EMBL/GenBank/DDBJ databases">
        <title>Genomic investigation of the strawberry pathogen Phytophthora fragariae indicates pathogenicity is determined by transcriptional variation in three key races.</title>
        <authorList>
            <person name="Adams T.M."/>
            <person name="Armitage A.D."/>
            <person name="Sobczyk M.K."/>
            <person name="Bates H.J."/>
            <person name="Dunwell J.M."/>
            <person name="Nellist C.F."/>
            <person name="Harrison R.J."/>
        </authorList>
    </citation>
    <scope>NUCLEOTIDE SEQUENCE [LARGE SCALE GENOMIC DNA]</scope>
    <source>
        <strain evidence="2 3">SCRP249</strain>
    </source>
</reference>
<feature type="coiled-coil region" evidence="1">
    <location>
        <begin position="130"/>
        <end position="164"/>
    </location>
</feature>
<name>A0A6A3HRV4_9STRA</name>
<protein>
    <submittedName>
        <fullName evidence="2">Uncharacterized protein</fullName>
    </submittedName>
</protein>
<gene>
    <name evidence="2" type="ORF">PR001_g26526</name>
</gene>